<dbReference type="CDD" id="cd00215">
    <property type="entry name" value="PTS_IIA_lac"/>
    <property type="match status" value="1"/>
</dbReference>
<comment type="cofactor">
    <cofactor evidence="6">
        <name>Mg(2+)</name>
        <dbReference type="ChEBI" id="CHEBI:18420"/>
    </cofactor>
    <text evidence="6">Binds 1 Mg(2+) ion per trimer.</text>
</comment>
<feature type="active site" description="Tele-phosphohistidine intermediate" evidence="5">
    <location>
        <position position="82"/>
    </location>
</feature>
<keyword evidence="9" id="KW-1185">Reference proteome</keyword>
<keyword evidence="2" id="KW-0762">Sugar transport</keyword>
<evidence type="ECO:0000256" key="7">
    <source>
        <dbReference type="PROSITE-ProRule" id="PRU00418"/>
    </source>
</evidence>
<dbReference type="InterPro" id="IPR036542">
    <property type="entry name" value="PTS_IIA_lac/cel_sf"/>
</dbReference>
<keyword evidence="6" id="KW-0460">Magnesium</keyword>
<proteinExistence type="predicted"/>
<dbReference type="GO" id="GO:0016740">
    <property type="term" value="F:transferase activity"/>
    <property type="evidence" value="ECO:0007669"/>
    <property type="project" value="UniProtKB-KW"/>
</dbReference>
<evidence type="ECO:0000313" key="9">
    <source>
        <dbReference type="Proteomes" id="UP000184080"/>
    </source>
</evidence>
<keyword evidence="6" id="KW-0479">Metal-binding</keyword>
<evidence type="ECO:0000256" key="4">
    <source>
        <dbReference type="ARBA" id="ARBA00022683"/>
    </source>
</evidence>
<organism evidence="8 9">
    <name type="scientific">Clostridium amylolyticum</name>
    <dbReference type="NCBI Taxonomy" id="1121298"/>
    <lineage>
        <taxon>Bacteria</taxon>
        <taxon>Bacillati</taxon>
        <taxon>Bacillota</taxon>
        <taxon>Clostridia</taxon>
        <taxon>Eubacteriales</taxon>
        <taxon>Clostridiaceae</taxon>
        <taxon>Clostridium</taxon>
    </lineage>
</organism>
<keyword evidence="1" id="KW-0813">Transport</keyword>
<sequence>MTETVKEEMSSDMIFQLISYSGDARSYIYEAYDSVREGRYEESDSLLQKADEAIIEAHNMQTNLIHKEARGEKVEINLLLVHAQDHLMNTLLSKELVKNMIKMQKEINELKGKIE</sequence>
<name>A0A1M6H2E3_9CLOT</name>
<dbReference type="InterPro" id="IPR003188">
    <property type="entry name" value="PTS_IIA_lac/cel"/>
</dbReference>
<evidence type="ECO:0000256" key="2">
    <source>
        <dbReference type="ARBA" id="ARBA00022597"/>
    </source>
</evidence>
<dbReference type="SUPFAM" id="SSF46973">
    <property type="entry name" value="Enzyme IIa from lactose specific PTS, IIa-lac"/>
    <property type="match status" value="1"/>
</dbReference>
<dbReference type="GO" id="GO:0046872">
    <property type="term" value="F:metal ion binding"/>
    <property type="evidence" value="ECO:0007669"/>
    <property type="project" value="UniProtKB-KW"/>
</dbReference>
<evidence type="ECO:0000313" key="8">
    <source>
        <dbReference type="EMBL" id="SHJ16345.1"/>
    </source>
</evidence>
<feature type="modified residue" description="Phosphohistidine; by HPr" evidence="7">
    <location>
        <position position="82"/>
    </location>
</feature>
<gene>
    <name evidence="8" type="ORF">SAMN05444401_2342</name>
</gene>
<keyword evidence="3" id="KW-0808">Transferase</keyword>
<dbReference type="PANTHER" id="PTHR34382:SF7">
    <property type="entry name" value="PTS SYSTEM N,N'-DIACETYLCHITOBIOSE-SPECIFIC EIIA COMPONENT"/>
    <property type="match status" value="1"/>
</dbReference>
<evidence type="ECO:0000256" key="3">
    <source>
        <dbReference type="ARBA" id="ARBA00022679"/>
    </source>
</evidence>
<dbReference type="Proteomes" id="UP000184080">
    <property type="component" value="Unassembled WGS sequence"/>
</dbReference>
<dbReference type="AlphaFoldDB" id="A0A1M6H2E3"/>
<dbReference type="GO" id="GO:0009401">
    <property type="term" value="P:phosphoenolpyruvate-dependent sugar phosphotransferase system"/>
    <property type="evidence" value="ECO:0007669"/>
    <property type="project" value="UniProtKB-KW"/>
</dbReference>
<dbReference type="Gene3D" id="1.20.58.80">
    <property type="entry name" value="Phosphotransferase system, lactose/cellobiose-type IIA subunit"/>
    <property type="match status" value="1"/>
</dbReference>
<dbReference type="EMBL" id="FQZO01000003">
    <property type="protein sequence ID" value="SHJ16345.1"/>
    <property type="molecule type" value="Genomic_DNA"/>
</dbReference>
<evidence type="ECO:0000256" key="1">
    <source>
        <dbReference type="ARBA" id="ARBA00022448"/>
    </source>
</evidence>
<dbReference type="PANTHER" id="PTHR34382">
    <property type="entry name" value="PTS SYSTEM N,N'-DIACETYLCHITOBIOSE-SPECIFIC EIIA COMPONENT"/>
    <property type="match status" value="1"/>
</dbReference>
<keyword evidence="4" id="KW-0598">Phosphotransferase system</keyword>
<feature type="binding site" evidence="6">
    <location>
        <position position="85"/>
    </location>
    <ligand>
        <name>Mg(2+)</name>
        <dbReference type="ChEBI" id="CHEBI:18420"/>
        <note>ligand shared between all trimeric partners</note>
    </ligand>
</feature>
<evidence type="ECO:0000256" key="6">
    <source>
        <dbReference type="PIRSR" id="PIRSR000699-2"/>
    </source>
</evidence>
<protein>
    <submittedName>
        <fullName evidence="8">PTS system, cellobiose-specific IIA component</fullName>
    </submittedName>
</protein>
<reference evidence="8 9" key="1">
    <citation type="submission" date="2016-11" db="EMBL/GenBank/DDBJ databases">
        <authorList>
            <person name="Jaros S."/>
            <person name="Januszkiewicz K."/>
            <person name="Wedrychowicz H."/>
        </authorList>
    </citation>
    <scope>NUCLEOTIDE SEQUENCE [LARGE SCALE GENOMIC DNA]</scope>
    <source>
        <strain evidence="8 9">DSM 21864</strain>
    </source>
</reference>
<dbReference type="RefSeq" id="WP_207650292.1">
    <property type="nucleotide sequence ID" value="NZ_FQZO01000003.1"/>
</dbReference>
<dbReference type="PIRSF" id="PIRSF000699">
    <property type="entry name" value="PTS_IILac_III"/>
    <property type="match status" value="1"/>
</dbReference>
<dbReference type="STRING" id="1121298.SAMN05444401_2342"/>
<evidence type="ECO:0000256" key="5">
    <source>
        <dbReference type="PIRSR" id="PIRSR000699-1"/>
    </source>
</evidence>
<dbReference type="Pfam" id="PF02255">
    <property type="entry name" value="PTS_IIA"/>
    <property type="match status" value="1"/>
</dbReference>
<dbReference type="PROSITE" id="PS51095">
    <property type="entry name" value="PTS_EIIA_TYPE_3"/>
    <property type="match status" value="1"/>
</dbReference>
<accession>A0A1M6H2E3</accession>